<dbReference type="FunFam" id="2.60.40.1120:FF:000003">
    <property type="entry name" value="Outer membrane protein Omp121"/>
    <property type="match status" value="1"/>
</dbReference>
<dbReference type="PROSITE" id="PS52016">
    <property type="entry name" value="TONB_DEPENDENT_REC_3"/>
    <property type="match status" value="1"/>
</dbReference>
<evidence type="ECO:0000256" key="7">
    <source>
        <dbReference type="PROSITE-ProRule" id="PRU01360"/>
    </source>
</evidence>
<evidence type="ECO:0000313" key="11">
    <source>
        <dbReference type="Proteomes" id="UP000190852"/>
    </source>
</evidence>
<keyword evidence="5 7" id="KW-0472">Membrane</keyword>
<comment type="subcellular location">
    <subcellularLocation>
        <location evidence="1 7">Cell outer membrane</location>
        <topology evidence="1 7">Multi-pass membrane protein</topology>
    </subcellularLocation>
</comment>
<feature type="chain" id="PRO_5012301386" evidence="8">
    <location>
        <begin position="31"/>
        <end position="1092"/>
    </location>
</feature>
<comment type="similarity">
    <text evidence="7">Belongs to the TonB-dependent receptor family.</text>
</comment>
<dbReference type="InterPro" id="IPR023996">
    <property type="entry name" value="TonB-dep_OMP_SusC/RagA"/>
</dbReference>
<keyword evidence="8" id="KW-0732">Signal</keyword>
<keyword evidence="2 7" id="KW-0813">Transport</keyword>
<keyword evidence="4 7" id="KW-0812">Transmembrane</keyword>
<feature type="signal peptide" evidence="8">
    <location>
        <begin position="1"/>
        <end position="30"/>
    </location>
</feature>
<evidence type="ECO:0000313" key="10">
    <source>
        <dbReference type="EMBL" id="SKB80136.1"/>
    </source>
</evidence>
<dbReference type="NCBIfam" id="TIGR04056">
    <property type="entry name" value="OMP_RagA_SusC"/>
    <property type="match status" value="1"/>
</dbReference>
<dbReference type="Pfam" id="PF07715">
    <property type="entry name" value="Plug"/>
    <property type="match status" value="1"/>
</dbReference>
<dbReference type="Pfam" id="PF13715">
    <property type="entry name" value="CarbopepD_reg_2"/>
    <property type="match status" value="1"/>
</dbReference>
<keyword evidence="11" id="KW-1185">Reference proteome</keyword>
<dbReference type="Gene3D" id="2.170.130.10">
    <property type="entry name" value="TonB-dependent receptor, plug domain"/>
    <property type="match status" value="1"/>
</dbReference>
<dbReference type="InterPro" id="IPR037066">
    <property type="entry name" value="Plug_dom_sf"/>
</dbReference>
<dbReference type="InterPro" id="IPR012910">
    <property type="entry name" value="Plug_dom"/>
</dbReference>
<evidence type="ECO:0000256" key="1">
    <source>
        <dbReference type="ARBA" id="ARBA00004571"/>
    </source>
</evidence>
<dbReference type="InterPro" id="IPR036942">
    <property type="entry name" value="Beta-barrel_TonB_sf"/>
</dbReference>
<evidence type="ECO:0000256" key="2">
    <source>
        <dbReference type="ARBA" id="ARBA00022448"/>
    </source>
</evidence>
<keyword evidence="3 7" id="KW-1134">Transmembrane beta strand</keyword>
<feature type="domain" description="TonB-dependent receptor plug" evidence="9">
    <location>
        <begin position="220"/>
        <end position="327"/>
    </location>
</feature>
<gene>
    <name evidence="10" type="ORF">SAMN05660349_02828</name>
</gene>
<sequence length="1092" mass="121094">MKRNFLKKNGTMFLTACLLSVLPIQSQLQASELQTSTITVKLKSSTLRELFDVIESKSQYSFLIRNNDIDLNERVSIDMENKSIEEILVNALKNQNAKFELKNNRIIIYKPQNTVNNAVSEKQITQQAAKVTGTVVDALTGEPVIGANVLVAGTSNGTSTDFDGNFSLDVPANATLEVTYIGYLKTIIKATPGKKMTISIKEDTQALGEVVVVGYGVQKKESLTGAMQVVSKDKLMDVTTPTVENMLSGKAPGVYVNSGSGRPGDVGAIVIRGKSTVNGSTDPLWVIDGVIVGDGAGSLNPSDIESMSILKDAASTAIYGSQGANGVIMVTTKKGKTGKATINVSAKLGITELNRGNLEVMNGEELYDLYKSFSNQEQISFGRWNTELRNSNYDWWDKATQLGFAQDYNVSVAGGNESLKTYTSVGLYDENGAVKGYDYTRYNFRFNVDYKPASWFNLRPQVSASRKDVHDQQHSVSAMYSNMPWDSPYKEDGTLVGNAPNPTWVNTTGSNYLYDLQWNFTDYTTYEFMGNLDFDIKFTDYLTFSSVNNYKYENYFYTTYVDPRSSEGLSVNGRITDYSSNMYRVYANQLLRFNKTFDLHSVNALAAYEWNTYTGRANTGVATGFAPGFLVADVAAVPEKVASSRNEWAVQSMIFNANYAYDNKYLAQFSFRRDGASNFGNNAKYGNFFSISGGWNIHKESFFTADWVDNLKLRASYGSVGNRPSALYPQYALYSLSESYNELPGAILNQVKNDDLTWEKTYTTGVGVDASFFNRVRVTLDYYHKNTSGLLYQVPLPGIIGVTSIWRNVGCVQNDGFELSVGADIIKSKDWNWSVDANIGLNRNKVTELYGDKSEIIVGDGAGIAGSASKLLKPGLDVDTWYLTEWAGVDPETGKAQWYKTDANGERVKTFSYGDASKNQIAIDRYTPDFFGGFSTNLSWKNLDMSAVFGYSVGGKIYNYARAEYDSDGTYTDRNQMKLQDGWSRWEKPGDIATHPQGIYNNGTNSNKASSRFLEDGSYLKLRNLTIGYNLALPEWYISNLRLFVSGENLFTLTDYSGVDPEIPPHDGKITGVTTAVYPSTRKFMFGLNVTF</sequence>
<dbReference type="SUPFAM" id="SSF49464">
    <property type="entry name" value="Carboxypeptidase regulatory domain-like"/>
    <property type="match status" value="1"/>
</dbReference>
<evidence type="ECO:0000256" key="3">
    <source>
        <dbReference type="ARBA" id="ARBA00022452"/>
    </source>
</evidence>
<dbReference type="GO" id="GO:0009279">
    <property type="term" value="C:cell outer membrane"/>
    <property type="evidence" value="ECO:0007669"/>
    <property type="project" value="UniProtKB-SubCell"/>
</dbReference>
<proteinExistence type="inferred from homology"/>
<dbReference type="InterPro" id="IPR008969">
    <property type="entry name" value="CarboxyPept-like_regulatory"/>
</dbReference>
<evidence type="ECO:0000256" key="8">
    <source>
        <dbReference type="SAM" id="SignalP"/>
    </source>
</evidence>
<dbReference type="Gene3D" id="2.40.170.20">
    <property type="entry name" value="TonB-dependent receptor, beta-barrel domain"/>
    <property type="match status" value="1"/>
</dbReference>
<dbReference type="InterPro" id="IPR039426">
    <property type="entry name" value="TonB-dep_rcpt-like"/>
</dbReference>
<dbReference type="EMBL" id="FUYQ01000024">
    <property type="protein sequence ID" value="SKB80136.1"/>
    <property type="molecule type" value="Genomic_DNA"/>
</dbReference>
<name>A0A1T5E8J0_9BACT</name>
<organism evidence="10 11">
    <name type="scientific">Parabacteroides chartae</name>
    <dbReference type="NCBI Taxonomy" id="1037355"/>
    <lineage>
        <taxon>Bacteria</taxon>
        <taxon>Pseudomonadati</taxon>
        <taxon>Bacteroidota</taxon>
        <taxon>Bacteroidia</taxon>
        <taxon>Bacteroidales</taxon>
        <taxon>Tannerellaceae</taxon>
        <taxon>Parabacteroides</taxon>
    </lineage>
</organism>
<evidence type="ECO:0000256" key="4">
    <source>
        <dbReference type="ARBA" id="ARBA00022692"/>
    </source>
</evidence>
<dbReference type="InterPro" id="IPR023997">
    <property type="entry name" value="TonB-dep_OMP_SusC/RagA_CS"/>
</dbReference>
<dbReference type="Gene3D" id="2.60.40.1120">
    <property type="entry name" value="Carboxypeptidase-like, regulatory domain"/>
    <property type="match status" value="1"/>
</dbReference>
<keyword evidence="6 7" id="KW-0998">Cell outer membrane</keyword>
<dbReference type="NCBIfam" id="TIGR04057">
    <property type="entry name" value="SusC_RagA_signa"/>
    <property type="match status" value="1"/>
</dbReference>
<dbReference type="AlphaFoldDB" id="A0A1T5E8J0"/>
<dbReference type="RefSeq" id="WP_079684244.1">
    <property type="nucleotide sequence ID" value="NZ_FUYQ01000024.1"/>
</dbReference>
<dbReference type="SUPFAM" id="SSF56935">
    <property type="entry name" value="Porins"/>
    <property type="match status" value="1"/>
</dbReference>
<accession>A0A1T5E8J0</accession>
<evidence type="ECO:0000259" key="9">
    <source>
        <dbReference type="Pfam" id="PF07715"/>
    </source>
</evidence>
<evidence type="ECO:0000256" key="6">
    <source>
        <dbReference type="ARBA" id="ARBA00023237"/>
    </source>
</evidence>
<reference evidence="11" key="1">
    <citation type="submission" date="2017-02" db="EMBL/GenBank/DDBJ databases">
        <authorList>
            <person name="Varghese N."/>
            <person name="Submissions S."/>
        </authorList>
    </citation>
    <scope>NUCLEOTIDE SEQUENCE [LARGE SCALE GENOMIC DNA]</scope>
    <source>
        <strain evidence="11">DSM 24967</strain>
    </source>
</reference>
<protein>
    <submittedName>
        <fullName evidence="10">TonB-linked outer membrane protein, SusC/RagA family</fullName>
    </submittedName>
</protein>
<dbReference type="Proteomes" id="UP000190852">
    <property type="component" value="Unassembled WGS sequence"/>
</dbReference>
<evidence type="ECO:0000256" key="5">
    <source>
        <dbReference type="ARBA" id="ARBA00023136"/>
    </source>
</evidence>